<gene>
    <name evidence="1" type="ORF">GCM10010990_35500</name>
</gene>
<accession>A0A917DY16</accession>
<proteinExistence type="predicted"/>
<reference evidence="1" key="2">
    <citation type="submission" date="2020-09" db="EMBL/GenBank/DDBJ databases">
        <authorList>
            <person name="Sun Q."/>
            <person name="Zhou Y."/>
        </authorList>
    </citation>
    <scope>NUCLEOTIDE SEQUENCE</scope>
    <source>
        <strain evidence="1">CGMCC 1.15360</strain>
    </source>
</reference>
<keyword evidence="2" id="KW-1185">Reference proteome</keyword>
<name>A0A917DY16_9SPHN</name>
<evidence type="ECO:0000313" key="1">
    <source>
        <dbReference type="EMBL" id="GGD82369.1"/>
    </source>
</evidence>
<protein>
    <submittedName>
        <fullName evidence="1">Uncharacterized protein</fullName>
    </submittedName>
</protein>
<evidence type="ECO:0000313" key="2">
    <source>
        <dbReference type="Proteomes" id="UP000612349"/>
    </source>
</evidence>
<organism evidence="1 2">
    <name type="scientific">Croceicoccus mobilis</name>
    <dbReference type="NCBI Taxonomy" id="1703339"/>
    <lineage>
        <taxon>Bacteria</taxon>
        <taxon>Pseudomonadati</taxon>
        <taxon>Pseudomonadota</taxon>
        <taxon>Alphaproteobacteria</taxon>
        <taxon>Sphingomonadales</taxon>
        <taxon>Erythrobacteraceae</taxon>
        <taxon>Croceicoccus</taxon>
    </lineage>
</organism>
<reference evidence="1" key="1">
    <citation type="journal article" date="2014" name="Int. J. Syst. Evol. Microbiol.">
        <title>Complete genome sequence of Corynebacterium casei LMG S-19264T (=DSM 44701T), isolated from a smear-ripened cheese.</title>
        <authorList>
            <consortium name="US DOE Joint Genome Institute (JGI-PGF)"/>
            <person name="Walter F."/>
            <person name="Albersmeier A."/>
            <person name="Kalinowski J."/>
            <person name="Ruckert C."/>
        </authorList>
    </citation>
    <scope>NUCLEOTIDE SEQUENCE</scope>
    <source>
        <strain evidence="1">CGMCC 1.15360</strain>
    </source>
</reference>
<dbReference type="RefSeq" id="WP_066769437.1">
    <property type="nucleotide sequence ID" value="NZ_BMIP01000011.1"/>
</dbReference>
<sequence>MTDPNIATATTSRSEAVALLNDKARMGRDKTAKTMFTTNLLATLNPERTDLDLAAQAKIVAAMRNCTFSADSPERDMAWFEVDGHRVMMKIDLYDAYPVKVYSFQISGVA</sequence>
<dbReference type="AlphaFoldDB" id="A0A917DY16"/>
<dbReference type="OrthoDB" id="1495368at2"/>
<dbReference type="EMBL" id="BMIP01000011">
    <property type="protein sequence ID" value="GGD82369.1"/>
    <property type="molecule type" value="Genomic_DNA"/>
</dbReference>
<dbReference type="Proteomes" id="UP000612349">
    <property type="component" value="Unassembled WGS sequence"/>
</dbReference>
<comment type="caution">
    <text evidence="1">The sequence shown here is derived from an EMBL/GenBank/DDBJ whole genome shotgun (WGS) entry which is preliminary data.</text>
</comment>